<dbReference type="GO" id="GO:0005886">
    <property type="term" value="C:plasma membrane"/>
    <property type="evidence" value="ECO:0007669"/>
    <property type="project" value="TreeGrafter"/>
</dbReference>
<name>A0A7M5UJ95_9CNID</name>
<dbReference type="Gene3D" id="2.30.29.30">
    <property type="entry name" value="Pleckstrin-homology domain (PH domain)/Phosphotyrosine-binding domain (PTB)"/>
    <property type="match status" value="1"/>
</dbReference>
<dbReference type="GO" id="GO:0120015">
    <property type="term" value="F:sterol transfer activity"/>
    <property type="evidence" value="ECO:0007669"/>
    <property type="project" value="TreeGrafter"/>
</dbReference>
<dbReference type="PANTHER" id="PTHR23319:SF4">
    <property type="entry name" value="GRAM DOMAIN CONTAINING 1B, ISOFORM E"/>
    <property type="match status" value="1"/>
</dbReference>
<dbReference type="CDD" id="cd13220">
    <property type="entry name" value="PH-GRAM_GRAMDC"/>
    <property type="match status" value="1"/>
</dbReference>
<dbReference type="EnsemblMetazoa" id="CLYHEMT000090.2">
    <property type="protein sequence ID" value="CLYHEMP000090.2"/>
    <property type="gene ID" value="CLYHEMG000090"/>
</dbReference>
<feature type="domain" description="GRAM" evidence="2">
    <location>
        <begin position="260"/>
        <end position="327"/>
    </location>
</feature>
<dbReference type="SMART" id="SM00568">
    <property type="entry name" value="GRAM"/>
    <property type="match status" value="1"/>
</dbReference>
<dbReference type="GO" id="GO:0032934">
    <property type="term" value="F:sterol binding"/>
    <property type="evidence" value="ECO:0007669"/>
    <property type="project" value="TreeGrafter"/>
</dbReference>
<sequence>MRPKDIVPSARGMDLDLHGLQQLRRKSDSDLWCKYCGRCSDNLNIQNGSFSSKKEKVFKIRKHSSLDGSKDSHHGSVDSFLGTLTETPCKGVDTLTKSLDSSKDSIKKSKNPFKRTSLGSLNSSDRSSKKKTTKSHKRAFSDTVAERNHADFTNNLYTNDQIMKTKDNILTAGVKTRPNSACNCRNGVILIDQESQQEGLSNVKLSDEKLAQELSHEQKHKMQLKKTLSLDGNLMLLKRGMKLLWKLPKAVLVPNRNPIEDLYKLFPQLPPGEKPLNDFSCALYKDILLQGKMIICSSCICFHSNIFGYETRVIIHFKNVVAIKRERTAFVVPNAISVRTVKKRYLFCSFLSRETSFKLLSRIWKQAVHMEPDENDNSPTDPIKIRPGGAKEASDDLLNFSSSSSFGSSFPRPTALPDRAFITALFRWIGCFQ</sequence>
<dbReference type="InterPro" id="IPR051482">
    <property type="entry name" value="Cholesterol_transport"/>
</dbReference>
<dbReference type="GO" id="GO:0005789">
    <property type="term" value="C:endoplasmic reticulum membrane"/>
    <property type="evidence" value="ECO:0007669"/>
    <property type="project" value="TreeGrafter"/>
</dbReference>
<evidence type="ECO:0000313" key="3">
    <source>
        <dbReference type="EnsemblMetazoa" id="CLYHEMP000090.2"/>
    </source>
</evidence>
<keyword evidence="4" id="KW-1185">Reference proteome</keyword>
<dbReference type="OrthoDB" id="5960980at2759"/>
<dbReference type="GeneID" id="136813062"/>
<reference evidence="3" key="1">
    <citation type="submission" date="2021-01" db="UniProtKB">
        <authorList>
            <consortium name="EnsemblMetazoa"/>
        </authorList>
    </citation>
    <scope>IDENTIFICATION</scope>
</reference>
<dbReference type="RefSeq" id="XP_066925682.1">
    <property type="nucleotide sequence ID" value="XM_067069581.1"/>
</dbReference>
<dbReference type="AlphaFoldDB" id="A0A7M5UJ95"/>
<dbReference type="Proteomes" id="UP000594262">
    <property type="component" value="Unplaced"/>
</dbReference>
<dbReference type="PANTHER" id="PTHR23319">
    <property type="entry name" value="GRAM DOMAIN CONTAINING 1B, ISOFORM E"/>
    <property type="match status" value="1"/>
</dbReference>
<feature type="region of interest" description="Disordered" evidence="1">
    <location>
        <begin position="371"/>
        <end position="392"/>
    </location>
</feature>
<feature type="compositionally biased region" description="Basic residues" evidence="1">
    <location>
        <begin position="128"/>
        <end position="138"/>
    </location>
</feature>
<dbReference type="Pfam" id="PF02893">
    <property type="entry name" value="GRAM"/>
    <property type="match status" value="1"/>
</dbReference>
<evidence type="ECO:0000259" key="2">
    <source>
        <dbReference type="SMART" id="SM00568"/>
    </source>
</evidence>
<dbReference type="GO" id="GO:0140268">
    <property type="term" value="C:endoplasmic reticulum-plasma membrane contact site"/>
    <property type="evidence" value="ECO:0007669"/>
    <property type="project" value="TreeGrafter"/>
</dbReference>
<dbReference type="InterPro" id="IPR004182">
    <property type="entry name" value="GRAM"/>
</dbReference>
<dbReference type="GO" id="GO:0032366">
    <property type="term" value="P:intracellular sterol transport"/>
    <property type="evidence" value="ECO:0007669"/>
    <property type="project" value="TreeGrafter"/>
</dbReference>
<accession>A0A7M5UJ95</accession>
<protein>
    <recommendedName>
        <fullName evidence="2">GRAM domain-containing protein</fullName>
    </recommendedName>
</protein>
<evidence type="ECO:0000313" key="4">
    <source>
        <dbReference type="Proteomes" id="UP000594262"/>
    </source>
</evidence>
<proteinExistence type="predicted"/>
<dbReference type="InterPro" id="IPR011993">
    <property type="entry name" value="PH-like_dom_sf"/>
</dbReference>
<organism evidence="3 4">
    <name type="scientific">Clytia hemisphaerica</name>
    <dbReference type="NCBI Taxonomy" id="252671"/>
    <lineage>
        <taxon>Eukaryota</taxon>
        <taxon>Metazoa</taxon>
        <taxon>Cnidaria</taxon>
        <taxon>Hydrozoa</taxon>
        <taxon>Hydroidolina</taxon>
        <taxon>Leptothecata</taxon>
        <taxon>Obeliida</taxon>
        <taxon>Clytiidae</taxon>
        <taxon>Clytia</taxon>
    </lineage>
</organism>
<feature type="region of interest" description="Disordered" evidence="1">
    <location>
        <begin position="100"/>
        <end position="142"/>
    </location>
</feature>
<evidence type="ECO:0000256" key="1">
    <source>
        <dbReference type="SAM" id="MobiDB-lite"/>
    </source>
</evidence>